<dbReference type="InterPro" id="IPR025097">
    <property type="entry name" value="DUF4023"/>
</dbReference>
<feature type="region of interest" description="Disordered" evidence="1">
    <location>
        <begin position="1"/>
        <end position="43"/>
    </location>
</feature>
<feature type="compositionally biased region" description="Basic and acidic residues" evidence="1">
    <location>
        <begin position="7"/>
        <end position="25"/>
    </location>
</feature>
<evidence type="ECO:0000313" key="3">
    <source>
        <dbReference type="Proteomes" id="UP001229346"/>
    </source>
</evidence>
<gene>
    <name evidence="2" type="ORF">J2T15_002913</name>
</gene>
<sequence length="43" mass="4935">MDNTKQFVDKVHDTQRKAEKNKRSNGEGLPANVLQNKQHSTNK</sequence>
<name>A0ABT9U2I9_PAEHA</name>
<dbReference type="EMBL" id="JAUSSU010000005">
    <property type="protein sequence ID" value="MDQ0113472.1"/>
    <property type="molecule type" value="Genomic_DNA"/>
</dbReference>
<keyword evidence="3" id="KW-1185">Reference proteome</keyword>
<protein>
    <recommendedName>
        <fullName evidence="4">DUF4023 domain-containing protein</fullName>
    </recommendedName>
</protein>
<dbReference type="Proteomes" id="UP001229346">
    <property type="component" value="Unassembled WGS sequence"/>
</dbReference>
<feature type="compositionally biased region" description="Polar residues" evidence="1">
    <location>
        <begin position="33"/>
        <end position="43"/>
    </location>
</feature>
<evidence type="ECO:0008006" key="4">
    <source>
        <dbReference type="Google" id="ProtNLM"/>
    </source>
</evidence>
<evidence type="ECO:0000313" key="2">
    <source>
        <dbReference type="EMBL" id="MDQ0113472.1"/>
    </source>
</evidence>
<accession>A0ABT9U2I9</accession>
<dbReference type="Pfam" id="PF13215">
    <property type="entry name" value="DUF4023"/>
    <property type="match status" value="1"/>
</dbReference>
<comment type="caution">
    <text evidence="2">The sequence shown here is derived from an EMBL/GenBank/DDBJ whole genome shotgun (WGS) entry which is preliminary data.</text>
</comment>
<proteinExistence type="predicted"/>
<reference evidence="2 3" key="1">
    <citation type="submission" date="2023-07" db="EMBL/GenBank/DDBJ databases">
        <title>Sorghum-associated microbial communities from plants grown in Nebraska, USA.</title>
        <authorList>
            <person name="Schachtman D."/>
        </authorList>
    </citation>
    <scope>NUCLEOTIDE SEQUENCE [LARGE SCALE GENOMIC DNA]</scope>
    <source>
        <strain evidence="2 3">CC482</strain>
    </source>
</reference>
<organism evidence="2 3">
    <name type="scientific">Paenibacillus harenae</name>
    <dbReference type="NCBI Taxonomy" id="306543"/>
    <lineage>
        <taxon>Bacteria</taxon>
        <taxon>Bacillati</taxon>
        <taxon>Bacillota</taxon>
        <taxon>Bacilli</taxon>
        <taxon>Bacillales</taxon>
        <taxon>Paenibacillaceae</taxon>
        <taxon>Paenibacillus</taxon>
    </lineage>
</organism>
<dbReference type="RefSeq" id="WP_307204672.1">
    <property type="nucleotide sequence ID" value="NZ_JAUSST010000005.1"/>
</dbReference>
<evidence type="ECO:0000256" key="1">
    <source>
        <dbReference type="SAM" id="MobiDB-lite"/>
    </source>
</evidence>